<accession>A0A2I0K4S9</accession>
<protein>
    <recommendedName>
        <fullName evidence="2">Disease resistance R13L4/SHOC-2-like LRR domain-containing protein</fullName>
    </recommendedName>
</protein>
<dbReference type="InterPro" id="IPR032675">
    <property type="entry name" value="LRR_dom_sf"/>
</dbReference>
<dbReference type="PANTHER" id="PTHR11017">
    <property type="entry name" value="LEUCINE-RICH REPEAT-CONTAINING PROTEIN"/>
    <property type="match status" value="1"/>
</dbReference>
<dbReference type="InterPro" id="IPR044974">
    <property type="entry name" value="Disease_R_plants"/>
</dbReference>
<dbReference type="Pfam" id="PF23598">
    <property type="entry name" value="LRR_14"/>
    <property type="match status" value="1"/>
</dbReference>
<keyword evidence="4" id="KW-1185">Reference proteome</keyword>
<proteinExistence type="predicted"/>
<name>A0A2I0K4S9_PUNGR</name>
<evidence type="ECO:0000256" key="1">
    <source>
        <dbReference type="ARBA" id="ARBA00022737"/>
    </source>
</evidence>
<dbReference type="STRING" id="22663.A0A2I0K4S9"/>
<dbReference type="EMBL" id="PGOL01000887">
    <property type="protein sequence ID" value="PKI63549.1"/>
    <property type="molecule type" value="Genomic_DNA"/>
</dbReference>
<dbReference type="SUPFAM" id="SSF52058">
    <property type="entry name" value="L domain-like"/>
    <property type="match status" value="1"/>
</dbReference>
<gene>
    <name evidence="3" type="ORF">CRG98_016067</name>
</gene>
<dbReference type="Gene3D" id="3.80.10.10">
    <property type="entry name" value="Ribonuclease Inhibitor"/>
    <property type="match status" value="2"/>
</dbReference>
<evidence type="ECO:0000313" key="4">
    <source>
        <dbReference type="Proteomes" id="UP000233551"/>
    </source>
</evidence>
<evidence type="ECO:0000313" key="3">
    <source>
        <dbReference type="EMBL" id="PKI63549.1"/>
    </source>
</evidence>
<sequence length="459" mass="52366">MGREIVRRESPHNPGKRSRLFSQNDVLATLRNHSMWIENIISYTQDRLNICIYEYTEQKACAGKVFCHLYDIYTMITYICGVSTYDGGTEQVEGLVSNYYLKLAEKVDAKAFERMRLLRLLELNNIHVDGDYGLFSKELRWLCWHGFPLDFLPDELYLGNLVVLDMQYSKLRSTWKTNSKEMPRLKVLNLSYSHFLTKTPDFSGLSKLEELIMEDCKELKEIDRSIGCLKGLLLMNLKDCEKLKSIPHSICKVRSLQVLDIRGCSNLMRLPDDFGNLESLIELRADGALIMQSPISFANLKNLSKLSLCGYNRRRSSSISALLWSWISKREAPKENNWLIASVCGLRSLTDLRLMDCNISDDANLEGIGSLQSLRRFHLSGSHLRSLPGSISALSNLQHFKVGCCPKLESLPDLPQKIKTVVVSRCESFRKISLPNTQVQTVLAGDRAICTREQHSRVV</sequence>
<organism evidence="3 4">
    <name type="scientific">Punica granatum</name>
    <name type="common">Pomegranate</name>
    <dbReference type="NCBI Taxonomy" id="22663"/>
    <lineage>
        <taxon>Eukaryota</taxon>
        <taxon>Viridiplantae</taxon>
        <taxon>Streptophyta</taxon>
        <taxon>Embryophyta</taxon>
        <taxon>Tracheophyta</taxon>
        <taxon>Spermatophyta</taxon>
        <taxon>Magnoliopsida</taxon>
        <taxon>eudicotyledons</taxon>
        <taxon>Gunneridae</taxon>
        <taxon>Pentapetalae</taxon>
        <taxon>rosids</taxon>
        <taxon>malvids</taxon>
        <taxon>Myrtales</taxon>
        <taxon>Lythraceae</taxon>
        <taxon>Punica</taxon>
    </lineage>
</organism>
<keyword evidence="1" id="KW-0677">Repeat</keyword>
<dbReference type="AlphaFoldDB" id="A0A2I0K4S9"/>
<reference evidence="3 4" key="1">
    <citation type="submission" date="2017-11" db="EMBL/GenBank/DDBJ databases">
        <title>De-novo sequencing of pomegranate (Punica granatum L.) genome.</title>
        <authorList>
            <person name="Akparov Z."/>
            <person name="Amiraslanov A."/>
            <person name="Hajiyeva S."/>
            <person name="Abbasov M."/>
            <person name="Kaur K."/>
            <person name="Hamwieh A."/>
            <person name="Solovyev V."/>
            <person name="Salamov A."/>
            <person name="Braich B."/>
            <person name="Kosarev P."/>
            <person name="Mahmoud A."/>
            <person name="Hajiyev E."/>
            <person name="Babayeva S."/>
            <person name="Izzatullayeva V."/>
            <person name="Mammadov A."/>
            <person name="Mammadov A."/>
            <person name="Sharifova S."/>
            <person name="Ojaghi J."/>
            <person name="Eynullazada K."/>
            <person name="Bayramov B."/>
            <person name="Abdulazimova A."/>
            <person name="Shahmuradov I."/>
        </authorList>
    </citation>
    <scope>NUCLEOTIDE SEQUENCE [LARGE SCALE GENOMIC DNA]</scope>
    <source>
        <strain evidence="4">cv. AG2017</strain>
        <tissue evidence="3">Leaf</tissue>
    </source>
</reference>
<dbReference type="PANTHER" id="PTHR11017:SF271">
    <property type="entry name" value="DISEASE RESISTANCE PROTEIN (TIR-NBS-LRR CLASS) FAMILY"/>
    <property type="match status" value="1"/>
</dbReference>
<dbReference type="Proteomes" id="UP000233551">
    <property type="component" value="Unassembled WGS sequence"/>
</dbReference>
<comment type="caution">
    <text evidence="3">The sequence shown here is derived from an EMBL/GenBank/DDBJ whole genome shotgun (WGS) entry which is preliminary data.</text>
</comment>
<dbReference type="InterPro" id="IPR055414">
    <property type="entry name" value="LRR_R13L4/SHOC2-like"/>
</dbReference>
<dbReference type="GO" id="GO:0006952">
    <property type="term" value="P:defense response"/>
    <property type="evidence" value="ECO:0007669"/>
    <property type="project" value="InterPro"/>
</dbReference>
<evidence type="ECO:0000259" key="2">
    <source>
        <dbReference type="Pfam" id="PF23598"/>
    </source>
</evidence>
<feature type="domain" description="Disease resistance R13L4/SHOC-2-like LRR" evidence="2">
    <location>
        <begin position="199"/>
        <end position="314"/>
    </location>
</feature>